<proteinExistence type="predicted"/>
<accession>A0AAN6T585</accession>
<reference evidence="3" key="1">
    <citation type="journal article" date="2023" name="Mol. Phylogenet. Evol.">
        <title>Genome-scale phylogeny and comparative genomics of the fungal order Sordariales.</title>
        <authorList>
            <person name="Hensen N."/>
            <person name="Bonometti L."/>
            <person name="Westerberg I."/>
            <person name="Brannstrom I.O."/>
            <person name="Guillou S."/>
            <person name="Cros-Aarteil S."/>
            <person name="Calhoun S."/>
            <person name="Haridas S."/>
            <person name="Kuo A."/>
            <person name="Mondo S."/>
            <person name="Pangilinan J."/>
            <person name="Riley R."/>
            <person name="LaButti K."/>
            <person name="Andreopoulos B."/>
            <person name="Lipzen A."/>
            <person name="Chen C."/>
            <person name="Yan M."/>
            <person name="Daum C."/>
            <person name="Ng V."/>
            <person name="Clum A."/>
            <person name="Steindorff A."/>
            <person name="Ohm R.A."/>
            <person name="Martin F."/>
            <person name="Silar P."/>
            <person name="Natvig D.O."/>
            <person name="Lalanne C."/>
            <person name="Gautier V."/>
            <person name="Ament-Velasquez S.L."/>
            <person name="Kruys A."/>
            <person name="Hutchinson M.I."/>
            <person name="Powell A.J."/>
            <person name="Barry K."/>
            <person name="Miller A.N."/>
            <person name="Grigoriev I.V."/>
            <person name="Debuchy R."/>
            <person name="Gladieux P."/>
            <person name="Hiltunen Thoren M."/>
            <person name="Johannesson H."/>
        </authorList>
    </citation>
    <scope>NUCLEOTIDE SEQUENCE</scope>
    <source>
        <strain evidence="3">CBS 757.83</strain>
    </source>
</reference>
<feature type="compositionally biased region" description="Low complexity" evidence="1">
    <location>
        <begin position="201"/>
        <end position="213"/>
    </location>
</feature>
<keyword evidence="4" id="KW-1185">Reference proteome</keyword>
<evidence type="ECO:0000256" key="1">
    <source>
        <dbReference type="SAM" id="MobiDB-lite"/>
    </source>
</evidence>
<organism evidence="3 4">
    <name type="scientific">Parathielavia hyrcaniae</name>
    <dbReference type="NCBI Taxonomy" id="113614"/>
    <lineage>
        <taxon>Eukaryota</taxon>
        <taxon>Fungi</taxon>
        <taxon>Dikarya</taxon>
        <taxon>Ascomycota</taxon>
        <taxon>Pezizomycotina</taxon>
        <taxon>Sordariomycetes</taxon>
        <taxon>Sordariomycetidae</taxon>
        <taxon>Sordariales</taxon>
        <taxon>Chaetomiaceae</taxon>
        <taxon>Parathielavia</taxon>
    </lineage>
</organism>
<reference evidence="3" key="2">
    <citation type="submission" date="2023-05" db="EMBL/GenBank/DDBJ databases">
        <authorList>
            <consortium name="Lawrence Berkeley National Laboratory"/>
            <person name="Steindorff A."/>
            <person name="Hensen N."/>
            <person name="Bonometti L."/>
            <person name="Westerberg I."/>
            <person name="Brannstrom I.O."/>
            <person name="Guillou S."/>
            <person name="Cros-Aarteil S."/>
            <person name="Calhoun S."/>
            <person name="Haridas S."/>
            <person name="Kuo A."/>
            <person name="Mondo S."/>
            <person name="Pangilinan J."/>
            <person name="Riley R."/>
            <person name="Labutti K."/>
            <person name="Andreopoulos B."/>
            <person name="Lipzen A."/>
            <person name="Chen C."/>
            <person name="Yanf M."/>
            <person name="Daum C."/>
            <person name="Ng V."/>
            <person name="Clum A."/>
            <person name="Ohm R."/>
            <person name="Martin F."/>
            <person name="Silar P."/>
            <person name="Natvig D."/>
            <person name="Lalanne C."/>
            <person name="Gautier V."/>
            <person name="Ament-Velasquez S.L."/>
            <person name="Kruys A."/>
            <person name="Hutchinson M.I."/>
            <person name="Powell A.J."/>
            <person name="Barry K."/>
            <person name="Miller A.N."/>
            <person name="Grigoriev I.V."/>
            <person name="Debuchy R."/>
            <person name="Gladieux P."/>
            <person name="Thoren M.H."/>
            <person name="Johannesson H."/>
        </authorList>
    </citation>
    <scope>NUCLEOTIDE SEQUENCE</scope>
    <source>
        <strain evidence="3">CBS 757.83</strain>
    </source>
</reference>
<protein>
    <submittedName>
        <fullName evidence="3">Uncharacterized protein</fullName>
    </submittedName>
</protein>
<evidence type="ECO:0000313" key="3">
    <source>
        <dbReference type="EMBL" id="KAK4104487.1"/>
    </source>
</evidence>
<dbReference type="EMBL" id="MU863626">
    <property type="protein sequence ID" value="KAK4104487.1"/>
    <property type="molecule type" value="Genomic_DNA"/>
</dbReference>
<sequence length="325" mass="33580">MSNLGHLLLLAAALGRVRPAAALPHPQALPPSPTGLDCTPYGDHWDCTTPCATHTNTVPGIATTVTDYQSWRSSMNSVYSSPGTPFSGVSVPVYTTTATFGNGAKVTATVWYNSAALSSAGYDFTSSVTTVTSCPRITTSPTLPPSPTASLCSPHGDHWHCEPRPSATDSSSSAAGECTPHDDHWHCPSGVPYPTTPPPVTTTAAPSSSAVGTCEPHGDHWHCPSGVPYPTTPPPMTTTAAPPSSSAAGECTPHDDHWHCPDGTGSGSGSGECEPHGDHWHCPDGVPEPTTPPAGATQTTLTTASISSPIYRWALSYCFVVLSVS</sequence>
<keyword evidence="2" id="KW-0732">Signal</keyword>
<evidence type="ECO:0000313" key="4">
    <source>
        <dbReference type="Proteomes" id="UP001305647"/>
    </source>
</evidence>
<feature type="compositionally biased region" description="Basic and acidic residues" evidence="1">
    <location>
        <begin position="273"/>
        <end position="282"/>
    </location>
</feature>
<dbReference type="AlphaFoldDB" id="A0AAN6T585"/>
<feature type="compositionally biased region" description="Low complexity" evidence="1">
    <location>
        <begin position="237"/>
        <end position="248"/>
    </location>
</feature>
<comment type="caution">
    <text evidence="3">The sequence shown here is derived from an EMBL/GenBank/DDBJ whole genome shotgun (WGS) entry which is preliminary data.</text>
</comment>
<feature type="region of interest" description="Disordered" evidence="1">
    <location>
        <begin position="161"/>
        <end position="298"/>
    </location>
</feature>
<evidence type="ECO:0000256" key="2">
    <source>
        <dbReference type="SAM" id="SignalP"/>
    </source>
</evidence>
<feature type="signal peptide" evidence="2">
    <location>
        <begin position="1"/>
        <end position="22"/>
    </location>
</feature>
<name>A0AAN6T585_9PEZI</name>
<feature type="chain" id="PRO_5042921530" evidence="2">
    <location>
        <begin position="23"/>
        <end position="325"/>
    </location>
</feature>
<dbReference type="Proteomes" id="UP001305647">
    <property type="component" value="Unassembled WGS sequence"/>
</dbReference>
<gene>
    <name evidence="3" type="ORF">N658DRAFT_513363</name>
</gene>